<dbReference type="Proteomes" id="UP000315388">
    <property type="component" value="Unassembled WGS sequence"/>
</dbReference>
<keyword evidence="3" id="KW-1185">Reference proteome</keyword>
<evidence type="ECO:0000313" key="3">
    <source>
        <dbReference type="Proteomes" id="UP000315388"/>
    </source>
</evidence>
<dbReference type="EMBL" id="VEWJ01000006">
    <property type="protein sequence ID" value="TPF75204.1"/>
    <property type="molecule type" value="Genomic_DNA"/>
</dbReference>
<proteinExistence type="predicted"/>
<name>A0A502BM70_9HYPH</name>
<protein>
    <submittedName>
        <fullName evidence="2">Uncharacterized protein</fullName>
    </submittedName>
</protein>
<evidence type="ECO:0000256" key="1">
    <source>
        <dbReference type="SAM" id="MobiDB-lite"/>
    </source>
</evidence>
<accession>A0A502BM70</accession>
<gene>
    <name evidence="2" type="ORF">FHY56_10835</name>
</gene>
<evidence type="ECO:0000313" key="2">
    <source>
        <dbReference type="EMBL" id="TPF75204.1"/>
    </source>
</evidence>
<feature type="region of interest" description="Disordered" evidence="1">
    <location>
        <begin position="1"/>
        <end position="25"/>
    </location>
</feature>
<comment type="caution">
    <text evidence="2">The sequence shown here is derived from an EMBL/GenBank/DDBJ whole genome shotgun (WGS) entry which is preliminary data.</text>
</comment>
<sequence length="76" mass="8053">MRIQTIAQDAEEAVPGCSQVSEKEKTLPDGTTITDVLALDTGGVAAAVLVEACKAMLFRIEALEVKLAEGEISIRH</sequence>
<dbReference type="AlphaFoldDB" id="A0A502BM70"/>
<reference evidence="2 3" key="1">
    <citation type="journal article" date="2003" name="Int. J. Syst. Evol. Microbiol.">
        <title>Towards a standardized format for the description of a novel species (of an established genus): Ochrobactrum gallinifaecis sp. nov.</title>
        <authorList>
            <person name="Kampfer P."/>
            <person name="Buczolits S."/>
            <person name="Albrecht A."/>
            <person name="Busse H.J."/>
            <person name="Stackebrandt E."/>
        </authorList>
    </citation>
    <scope>NUCLEOTIDE SEQUENCE [LARGE SCALE GENOMIC DNA]</scope>
    <source>
        <strain evidence="2 3">ISO 196</strain>
    </source>
</reference>
<organism evidence="2 3">
    <name type="scientific">Brucella gallinifaecis</name>
    <dbReference type="NCBI Taxonomy" id="215590"/>
    <lineage>
        <taxon>Bacteria</taxon>
        <taxon>Pseudomonadati</taxon>
        <taxon>Pseudomonadota</taxon>
        <taxon>Alphaproteobacteria</taxon>
        <taxon>Hyphomicrobiales</taxon>
        <taxon>Brucellaceae</taxon>
        <taxon>Brucella/Ochrobactrum group</taxon>
        <taxon>Brucella</taxon>
    </lineage>
</organism>
<dbReference type="RefSeq" id="WP_140905179.1">
    <property type="nucleotide sequence ID" value="NZ_JBHTMD010000007.1"/>
</dbReference>